<dbReference type="SUPFAM" id="SSF54791">
    <property type="entry name" value="Eukaryotic type KH-domain (KH-domain type I)"/>
    <property type="match status" value="1"/>
</dbReference>
<gene>
    <name evidence="4" type="ORF">BSL78_06346</name>
</gene>
<dbReference type="AlphaFoldDB" id="A0A2G8L8Y4"/>
<evidence type="ECO:0000313" key="5">
    <source>
        <dbReference type="Proteomes" id="UP000230750"/>
    </source>
</evidence>
<keyword evidence="5" id="KW-1185">Reference proteome</keyword>
<comment type="caution">
    <text evidence="4">The sequence shown here is derived from an EMBL/GenBank/DDBJ whole genome shotgun (WGS) entry which is preliminary data.</text>
</comment>
<feature type="region of interest" description="Disordered" evidence="2">
    <location>
        <begin position="1"/>
        <end position="31"/>
    </location>
</feature>
<name>A0A2G8L8Y4_STIJA</name>
<dbReference type="InterPro" id="IPR036612">
    <property type="entry name" value="KH_dom_type_1_sf"/>
</dbReference>
<dbReference type="Proteomes" id="UP000230750">
    <property type="component" value="Unassembled WGS sequence"/>
</dbReference>
<protein>
    <recommendedName>
        <fullName evidence="3">K Homology domain-containing protein</fullName>
    </recommendedName>
</protein>
<feature type="domain" description="K Homology" evidence="3">
    <location>
        <begin position="6"/>
        <end position="86"/>
    </location>
</feature>
<dbReference type="STRING" id="307972.A0A2G8L8Y4"/>
<dbReference type="Gene3D" id="3.30.1370.10">
    <property type="entry name" value="K Homology domain, type 1"/>
    <property type="match status" value="1"/>
</dbReference>
<proteinExistence type="predicted"/>
<evidence type="ECO:0000259" key="3">
    <source>
        <dbReference type="SMART" id="SM00322"/>
    </source>
</evidence>
<dbReference type="EMBL" id="MRZV01000166">
    <property type="protein sequence ID" value="PIK56704.1"/>
    <property type="molecule type" value="Genomic_DNA"/>
</dbReference>
<keyword evidence="1" id="KW-0694">RNA-binding</keyword>
<feature type="compositionally biased region" description="Basic and acidic residues" evidence="2">
    <location>
        <begin position="1"/>
        <end position="10"/>
    </location>
</feature>
<organism evidence="4 5">
    <name type="scientific">Stichopus japonicus</name>
    <name type="common">Sea cucumber</name>
    <dbReference type="NCBI Taxonomy" id="307972"/>
    <lineage>
        <taxon>Eukaryota</taxon>
        <taxon>Metazoa</taxon>
        <taxon>Echinodermata</taxon>
        <taxon>Eleutherozoa</taxon>
        <taxon>Echinozoa</taxon>
        <taxon>Holothuroidea</taxon>
        <taxon>Aspidochirotacea</taxon>
        <taxon>Aspidochirotida</taxon>
        <taxon>Stichopodidae</taxon>
        <taxon>Apostichopus</taxon>
    </lineage>
</organism>
<dbReference type="InterPro" id="IPR004088">
    <property type="entry name" value="KH_dom_type_1"/>
</dbReference>
<reference evidence="4 5" key="1">
    <citation type="journal article" date="2017" name="PLoS Biol.">
        <title>The sea cucumber genome provides insights into morphological evolution and visceral regeneration.</title>
        <authorList>
            <person name="Zhang X."/>
            <person name="Sun L."/>
            <person name="Yuan J."/>
            <person name="Sun Y."/>
            <person name="Gao Y."/>
            <person name="Zhang L."/>
            <person name="Li S."/>
            <person name="Dai H."/>
            <person name="Hamel J.F."/>
            <person name="Liu C."/>
            <person name="Yu Y."/>
            <person name="Liu S."/>
            <person name="Lin W."/>
            <person name="Guo K."/>
            <person name="Jin S."/>
            <person name="Xu P."/>
            <person name="Storey K.B."/>
            <person name="Huan P."/>
            <person name="Zhang T."/>
            <person name="Zhou Y."/>
            <person name="Zhang J."/>
            <person name="Lin C."/>
            <person name="Li X."/>
            <person name="Xing L."/>
            <person name="Huo D."/>
            <person name="Sun M."/>
            <person name="Wang L."/>
            <person name="Mercier A."/>
            <person name="Li F."/>
            <person name="Yang H."/>
            <person name="Xiang J."/>
        </authorList>
    </citation>
    <scope>NUCLEOTIDE SEQUENCE [LARGE SCALE GENOMIC DNA]</scope>
    <source>
        <strain evidence="4">Shaxun</strain>
        <tissue evidence="4">Muscle</tissue>
    </source>
</reference>
<evidence type="ECO:0000256" key="1">
    <source>
        <dbReference type="PROSITE-ProRule" id="PRU00117"/>
    </source>
</evidence>
<dbReference type="PROSITE" id="PS50084">
    <property type="entry name" value="KH_TYPE_1"/>
    <property type="match status" value="1"/>
</dbReference>
<dbReference type="OrthoDB" id="442947at2759"/>
<dbReference type="InterPro" id="IPR004087">
    <property type="entry name" value="KH_dom"/>
</dbReference>
<dbReference type="GO" id="GO:0003723">
    <property type="term" value="F:RNA binding"/>
    <property type="evidence" value="ECO:0007669"/>
    <property type="project" value="UniProtKB-UniRule"/>
</dbReference>
<evidence type="ECO:0000313" key="4">
    <source>
        <dbReference type="EMBL" id="PIK56704.1"/>
    </source>
</evidence>
<dbReference type="SMART" id="SM00322">
    <property type="entry name" value="KH"/>
    <property type="match status" value="1"/>
</dbReference>
<accession>A0A2G8L8Y4</accession>
<dbReference type="Pfam" id="PF00013">
    <property type="entry name" value="KH_1"/>
    <property type="match status" value="1"/>
</dbReference>
<sequence>MNEQFDYSRDRVRKKARTSPKSPSPEIWLAPSSVPRGERINEIRRRSGAKIKIAEALPGSNDRIITISGDEEEITNAQYLLQLSVKRYSGKSGY</sequence>
<evidence type="ECO:0000256" key="2">
    <source>
        <dbReference type="SAM" id="MobiDB-lite"/>
    </source>
</evidence>